<dbReference type="SUPFAM" id="SSF51556">
    <property type="entry name" value="Metallo-dependent hydrolases"/>
    <property type="match status" value="1"/>
</dbReference>
<name>A0ABZ0ED25_9BURK</name>
<feature type="domain" description="Amidohydrolase-related" evidence="2">
    <location>
        <begin position="31"/>
        <end position="341"/>
    </location>
</feature>
<evidence type="ECO:0000256" key="1">
    <source>
        <dbReference type="ARBA" id="ARBA00038310"/>
    </source>
</evidence>
<proteinExistence type="inferred from homology"/>
<dbReference type="InterPro" id="IPR052350">
    <property type="entry name" value="Metallo-dep_Lactonases"/>
</dbReference>
<accession>A0ABZ0ED25</accession>
<reference evidence="3 4" key="1">
    <citation type="submission" date="2023-10" db="EMBL/GenBank/DDBJ databases">
        <title>Surface-active antibiotics is a multifunctional adaptation for post-fire microbes.</title>
        <authorList>
            <person name="Liu M.D."/>
            <person name="Du Y."/>
            <person name="Koupaei S.K."/>
            <person name="Kim N.R."/>
            <person name="Zhang W."/>
            <person name="Traxler M.F."/>
        </authorList>
    </citation>
    <scope>NUCLEOTIDE SEQUENCE [LARGE SCALE GENOMIC DNA]</scope>
    <source>
        <strain evidence="3 4">F3</strain>
    </source>
</reference>
<evidence type="ECO:0000313" key="3">
    <source>
        <dbReference type="EMBL" id="WOD14093.1"/>
    </source>
</evidence>
<dbReference type="Proteomes" id="UP001302652">
    <property type="component" value="Chromosome 3"/>
</dbReference>
<dbReference type="InterPro" id="IPR006680">
    <property type="entry name" value="Amidohydro-rel"/>
</dbReference>
<sequence>MTLFATIQPPNDAWLARAEPEPVLEPDLPIIDTHLHLWDFGGYRYFLDEYVRDLETCGHNVEASVFVECFMMYRARGPEHLKYVGETEFALGMAAMAASGKYTQSRVADAIVGYADLTLGDRTRETIEAHIEAANGRFRGVRQRAKWDADPMVKGKYCAEREGLYLDAEFGRGIDVLTSFGLAFDASIYHPQIPDVTALARAHPDASIVLIHCGSPVGHSSYAGREKENHQTWLASMRDLARCPNVSVKLGGILMNLANFDFTQASAPPSSRQLAELWRPYIEPCIELFGADRCMVSSNFPVDKVGFGYGTVWNMFKHIAASCSQNEKRMLFSDTARRVYRMA</sequence>
<evidence type="ECO:0000259" key="2">
    <source>
        <dbReference type="Pfam" id="PF04909"/>
    </source>
</evidence>
<gene>
    <name evidence="3" type="ORF">RW095_00785</name>
</gene>
<dbReference type="PANTHER" id="PTHR43569">
    <property type="entry name" value="AMIDOHYDROLASE"/>
    <property type="match status" value="1"/>
</dbReference>
<dbReference type="EMBL" id="CP136511">
    <property type="protein sequence ID" value="WOD14093.1"/>
    <property type="molecule type" value="Genomic_DNA"/>
</dbReference>
<evidence type="ECO:0000313" key="4">
    <source>
        <dbReference type="Proteomes" id="UP001302652"/>
    </source>
</evidence>
<keyword evidence="4" id="KW-1185">Reference proteome</keyword>
<dbReference type="PANTHER" id="PTHR43569:SF1">
    <property type="entry name" value="BLL3371 PROTEIN"/>
    <property type="match status" value="1"/>
</dbReference>
<dbReference type="RefSeq" id="WP_317015863.1">
    <property type="nucleotide sequence ID" value="NZ_CP136511.1"/>
</dbReference>
<organism evidence="3 4">
    <name type="scientific">Paraburkholderia kirstenboschensis</name>
    <dbReference type="NCBI Taxonomy" id="1245436"/>
    <lineage>
        <taxon>Bacteria</taxon>
        <taxon>Pseudomonadati</taxon>
        <taxon>Pseudomonadota</taxon>
        <taxon>Betaproteobacteria</taxon>
        <taxon>Burkholderiales</taxon>
        <taxon>Burkholderiaceae</taxon>
        <taxon>Paraburkholderia</taxon>
    </lineage>
</organism>
<dbReference type="InterPro" id="IPR032466">
    <property type="entry name" value="Metal_Hydrolase"/>
</dbReference>
<comment type="similarity">
    <text evidence="1">Belongs to the metallo-dependent hydrolases superfamily.</text>
</comment>
<dbReference type="Gene3D" id="3.20.20.140">
    <property type="entry name" value="Metal-dependent hydrolases"/>
    <property type="match status" value="1"/>
</dbReference>
<protein>
    <submittedName>
        <fullName evidence="3">Amidohydrolase family protein</fullName>
    </submittedName>
</protein>
<dbReference type="Pfam" id="PF04909">
    <property type="entry name" value="Amidohydro_2"/>
    <property type="match status" value="1"/>
</dbReference>